<proteinExistence type="inferred from homology"/>
<evidence type="ECO:0000256" key="6">
    <source>
        <dbReference type="ARBA" id="ARBA00022801"/>
    </source>
</evidence>
<dbReference type="InterPro" id="IPR003995">
    <property type="entry name" value="RTX_toxin_determinant-A"/>
</dbReference>
<protein>
    <submittedName>
        <fullName evidence="12">Glycosyl hydrolase</fullName>
    </submittedName>
</protein>
<comment type="caution">
    <text evidence="12">The sequence shown here is derived from an EMBL/GenBank/DDBJ whole genome shotgun (WGS) entry which is preliminary data.</text>
</comment>
<dbReference type="GO" id="GO:0016787">
    <property type="term" value="F:hydrolase activity"/>
    <property type="evidence" value="ECO:0007669"/>
    <property type="project" value="UniProtKB-KW"/>
</dbReference>
<keyword evidence="5" id="KW-0677">Repeat</keyword>
<evidence type="ECO:0000313" key="13">
    <source>
        <dbReference type="Proteomes" id="UP001176468"/>
    </source>
</evidence>
<gene>
    <name evidence="12" type="ORF">Q5H94_20025</name>
</gene>
<feature type="domain" description="GH26" evidence="11">
    <location>
        <begin position="1"/>
        <end position="282"/>
    </location>
</feature>
<dbReference type="InterPro" id="IPR001343">
    <property type="entry name" value="Hemolysn_Ca-bd"/>
</dbReference>
<dbReference type="Gene3D" id="2.150.10.10">
    <property type="entry name" value="Serralysin-like metalloprotease, C-terminal"/>
    <property type="match status" value="6"/>
</dbReference>
<comment type="similarity">
    <text evidence="10">Belongs to the glycosyl hydrolase 26 family.</text>
</comment>
<dbReference type="Pfam" id="PF00353">
    <property type="entry name" value="HemolysinCabind"/>
    <property type="match status" value="7"/>
</dbReference>
<evidence type="ECO:0000256" key="5">
    <source>
        <dbReference type="ARBA" id="ARBA00022737"/>
    </source>
</evidence>
<keyword evidence="9 10" id="KW-0326">Glycosidase</keyword>
<reference evidence="12" key="1">
    <citation type="submission" date="2023-07" db="EMBL/GenBank/DDBJ databases">
        <authorList>
            <person name="Kim M.K."/>
        </authorList>
    </citation>
    <scope>NUCLEOTIDE SEQUENCE</scope>
    <source>
        <strain evidence="12">CA1-15</strain>
    </source>
</reference>
<dbReference type="PANTHER" id="PTHR38340:SF1">
    <property type="entry name" value="S-LAYER PROTEIN"/>
    <property type="match status" value="1"/>
</dbReference>
<dbReference type="PRINTS" id="PR00313">
    <property type="entry name" value="CABNDNGRPT"/>
</dbReference>
<dbReference type="InterPro" id="IPR011049">
    <property type="entry name" value="Serralysin-like_metalloprot_C"/>
</dbReference>
<dbReference type="PANTHER" id="PTHR38340">
    <property type="entry name" value="S-LAYER PROTEIN"/>
    <property type="match status" value="1"/>
</dbReference>
<evidence type="ECO:0000256" key="8">
    <source>
        <dbReference type="ARBA" id="ARBA00023136"/>
    </source>
</evidence>
<keyword evidence="8" id="KW-0472">Membrane</keyword>
<dbReference type="InterPro" id="IPR022790">
    <property type="entry name" value="GH26_dom"/>
</dbReference>
<feature type="active site" description="Nucleophile" evidence="10">
    <location>
        <position position="217"/>
    </location>
</feature>
<dbReference type="Proteomes" id="UP001176468">
    <property type="component" value="Unassembled WGS sequence"/>
</dbReference>
<keyword evidence="7" id="KW-0843">Virulence</keyword>
<comment type="subcellular location">
    <subcellularLocation>
        <location evidence="1">Membrane</location>
    </subcellularLocation>
    <subcellularLocation>
        <location evidence="2">Secreted</location>
    </subcellularLocation>
</comment>
<dbReference type="EMBL" id="JAUQSZ010000018">
    <property type="protein sequence ID" value="MDO7844630.1"/>
    <property type="molecule type" value="Genomic_DNA"/>
</dbReference>
<dbReference type="Pfam" id="PF02156">
    <property type="entry name" value="Glyco_hydro_26"/>
    <property type="match status" value="1"/>
</dbReference>
<dbReference type="SUPFAM" id="SSF51445">
    <property type="entry name" value="(Trans)glycosidases"/>
    <property type="match status" value="1"/>
</dbReference>
<keyword evidence="13" id="KW-1185">Reference proteome</keyword>
<sequence>MKTSLFVGNTVAELTNARSWLGEDLRNITVFGNNSNWDALKSSLNYVYNVFKGQNVDHIWSVPLIVQGATLSNAVAGDYDAQYLAIAKQFAANLTTDDQIYIRLGWEFNASWFPWSAIGQPETYAAAFRHVVDVFRSVSDKFVFEWNPNAGNFGVNPELAYPGDKYVDVIGMDFYYNTQYQGTDPVAAFQKFVTMSYGLQWQQDFAALHQKPTAISEWGVNTPNAAPFVELAAKWFEDHGMLFQNYWNSNSAYTGMLSGGQYPGVGDMFKSLFTGPDNDTAIVVPKAIAGTPGTVIGTDGADRLDGGTASDHMYGGRGDDTYVVDSANDTITEYFNSGTDTVEASVSYTLPSLVEVLRLTGTGSLNGTGNSIDNVLYGNGGNNVLRGEGGNDVLDGGGGRDLLYGGTGDDTYRNVDAGDTIVEYAGEGTDTVESTIDYTLGANLENLTLIGKALSGHGNALDNVITGNALNNNLAGGSGNDKLYGMAGNDRLAGGDGNDILDGGTGIDRLDGGNGDDTYYVDNAADQVIEWYNFGLGGTDTVISTVSYALPINVEKLVLAMGAGDINGTGSAGDNTITGNEGNNVINGGQGADTMLGGLGDDTYYVDNAGDVVTEWANAGNDSVISSISYTLTNNLENLTLTGIANINATGNGLNNHIVGNAGNNVLDGGYGADILEGGAGNDTYILDATADVVIEQANAGIDTVMTGHAYTLGANVENLVLTGTYSVNGTGNALDNVITGNSGVNWLQGGDGNDTLYGMDGNDTLTAGNGNDILDGGTGADKMDGGAGDDTYYVDNIGDVIVEWSNAGYDRVYSSIDLTLGNNFEALTLTGNAVRATGNGLDNVIVGNALANVIDGSWGADTLTGGGGADRFVFGASSGRDTITDFGVGGADSLDLSYWLAAGRMPVVSYDGRDTLIQLDGSNSIKLLGVDPSHLQGDVTGYHFG</sequence>
<name>A0ABT9A491_9SPHN</name>
<feature type="active site" description="Proton donor" evidence="10">
    <location>
        <position position="107"/>
    </location>
</feature>
<evidence type="ECO:0000256" key="4">
    <source>
        <dbReference type="ARBA" id="ARBA00022656"/>
    </source>
</evidence>
<dbReference type="InterPro" id="IPR017853">
    <property type="entry name" value="GH"/>
</dbReference>
<keyword evidence="6 10" id="KW-0378">Hydrolase</keyword>
<dbReference type="InterPro" id="IPR050557">
    <property type="entry name" value="RTX_toxin/Mannuronan_C5-epim"/>
</dbReference>
<dbReference type="PRINTS" id="PR01488">
    <property type="entry name" value="RTXTOXINA"/>
</dbReference>
<evidence type="ECO:0000256" key="10">
    <source>
        <dbReference type="PROSITE-ProRule" id="PRU01100"/>
    </source>
</evidence>
<evidence type="ECO:0000256" key="3">
    <source>
        <dbReference type="ARBA" id="ARBA00022525"/>
    </source>
</evidence>
<accession>A0ABT9A491</accession>
<evidence type="ECO:0000313" key="12">
    <source>
        <dbReference type="EMBL" id="MDO7844630.1"/>
    </source>
</evidence>
<evidence type="ECO:0000256" key="2">
    <source>
        <dbReference type="ARBA" id="ARBA00004613"/>
    </source>
</evidence>
<keyword evidence="3" id="KW-0964">Secreted</keyword>
<dbReference type="InterPro" id="IPR018511">
    <property type="entry name" value="Hemolysin-typ_Ca-bd_CS"/>
</dbReference>
<dbReference type="PROSITE" id="PS00330">
    <property type="entry name" value="HEMOLYSIN_CALCIUM"/>
    <property type="match status" value="5"/>
</dbReference>
<dbReference type="SUPFAM" id="SSF51120">
    <property type="entry name" value="beta-Roll"/>
    <property type="match status" value="5"/>
</dbReference>
<evidence type="ECO:0000256" key="9">
    <source>
        <dbReference type="ARBA" id="ARBA00023295"/>
    </source>
</evidence>
<keyword evidence="4" id="KW-0800">Toxin</keyword>
<dbReference type="RefSeq" id="WP_304563028.1">
    <property type="nucleotide sequence ID" value="NZ_JAUQSZ010000018.1"/>
</dbReference>
<evidence type="ECO:0000256" key="7">
    <source>
        <dbReference type="ARBA" id="ARBA00023026"/>
    </source>
</evidence>
<dbReference type="Gene3D" id="3.20.20.80">
    <property type="entry name" value="Glycosidases"/>
    <property type="match status" value="1"/>
</dbReference>
<organism evidence="12 13">
    <name type="scientific">Sphingomonas immobilis</name>
    <dbReference type="NCBI Taxonomy" id="3063997"/>
    <lineage>
        <taxon>Bacteria</taxon>
        <taxon>Pseudomonadati</taxon>
        <taxon>Pseudomonadota</taxon>
        <taxon>Alphaproteobacteria</taxon>
        <taxon>Sphingomonadales</taxon>
        <taxon>Sphingomonadaceae</taxon>
        <taxon>Sphingomonas</taxon>
    </lineage>
</organism>
<evidence type="ECO:0000256" key="1">
    <source>
        <dbReference type="ARBA" id="ARBA00004370"/>
    </source>
</evidence>
<dbReference type="PROSITE" id="PS51764">
    <property type="entry name" value="GH26"/>
    <property type="match status" value="1"/>
</dbReference>
<evidence type="ECO:0000259" key="11">
    <source>
        <dbReference type="PROSITE" id="PS51764"/>
    </source>
</evidence>